<keyword evidence="9 10" id="KW-0961">Cell wall biogenesis/degradation</keyword>
<dbReference type="GO" id="GO:0009252">
    <property type="term" value="P:peptidoglycan biosynthetic process"/>
    <property type="evidence" value="ECO:0007669"/>
    <property type="project" value="UniProtKB-UniRule"/>
</dbReference>
<evidence type="ECO:0000256" key="2">
    <source>
        <dbReference type="ARBA" id="ARBA00022598"/>
    </source>
</evidence>
<dbReference type="Gene3D" id="3.40.1190.10">
    <property type="entry name" value="Mur-like, catalytic domain"/>
    <property type="match status" value="1"/>
</dbReference>
<evidence type="ECO:0000256" key="9">
    <source>
        <dbReference type="ARBA" id="ARBA00023316"/>
    </source>
</evidence>
<dbReference type="Pfam" id="PF01225">
    <property type="entry name" value="Mur_ligase"/>
    <property type="match status" value="1"/>
</dbReference>
<protein>
    <recommendedName>
        <fullName evidence="10 11">UDP-N-acetylmuramoyl-tripeptide--D-alanyl-D-alanine ligase</fullName>
        <ecNumber evidence="10 11">6.3.2.10</ecNumber>
    </recommendedName>
    <alternativeName>
        <fullName evidence="10">D-alanyl-D-alanine-adding enzyme</fullName>
    </alternativeName>
</protein>
<evidence type="ECO:0000256" key="5">
    <source>
        <dbReference type="ARBA" id="ARBA00022840"/>
    </source>
</evidence>
<evidence type="ECO:0000259" key="13">
    <source>
        <dbReference type="Pfam" id="PF02875"/>
    </source>
</evidence>
<gene>
    <name evidence="10" type="primary">murF</name>
    <name evidence="15" type="ORF">B5F75_03120</name>
</gene>
<dbReference type="AlphaFoldDB" id="A0A1Y4DN70"/>
<comment type="similarity">
    <text evidence="10">Belongs to the MurCDEF family. MurF subfamily.</text>
</comment>
<keyword evidence="4 10" id="KW-0547">Nucleotide-binding</keyword>
<accession>A0A1Y4DN70</accession>
<evidence type="ECO:0000256" key="8">
    <source>
        <dbReference type="ARBA" id="ARBA00023306"/>
    </source>
</evidence>
<dbReference type="GO" id="GO:0071555">
    <property type="term" value="P:cell wall organization"/>
    <property type="evidence" value="ECO:0007669"/>
    <property type="project" value="UniProtKB-KW"/>
</dbReference>
<dbReference type="GO" id="GO:0005737">
    <property type="term" value="C:cytoplasm"/>
    <property type="evidence" value="ECO:0007669"/>
    <property type="project" value="UniProtKB-SubCell"/>
</dbReference>
<dbReference type="Gene3D" id="3.90.190.20">
    <property type="entry name" value="Mur ligase, C-terminal domain"/>
    <property type="match status" value="1"/>
</dbReference>
<evidence type="ECO:0000313" key="15">
    <source>
        <dbReference type="EMBL" id="OUO56851.1"/>
    </source>
</evidence>
<evidence type="ECO:0000256" key="1">
    <source>
        <dbReference type="ARBA" id="ARBA00022490"/>
    </source>
</evidence>
<dbReference type="InterPro" id="IPR035911">
    <property type="entry name" value="MurE/MurF_N"/>
</dbReference>
<dbReference type="GO" id="GO:0008360">
    <property type="term" value="P:regulation of cell shape"/>
    <property type="evidence" value="ECO:0007669"/>
    <property type="project" value="UniProtKB-KW"/>
</dbReference>
<keyword evidence="16" id="KW-1185">Reference proteome</keyword>
<reference evidence="16" key="1">
    <citation type="submission" date="2017-04" db="EMBL/GenBank/DDBJ databases">
        <title>Function of individual gut microbiota members based on whole genome sequencing of pure cultures obtained from chicken caecum.</title>
        <authorList>
            <person name="Medvecky M."/>
            <person name="Cejkova D."/>
            <person name="Polansky O."/>
            <person name="Karasova D."/>
            <person name="Kubasova T."/>
            <person name="Cizek A."/>
            <person name="Rychlik I."/>
        </authorList>
    </citation>
    <scope>NUCLEOTIDE SEQUENCE [LARGE SCALE GENOMIC DNA]</scope>
    <source>
        <strain evidence="16">An273</strain>
    </source>
</reference>
<comment type="function">
    <text evidence="10 11">Involved in cell wall formation. Catalyzes the final step in the synthesis of UDP-N-acetylmuramoyl-pentapeptide, the precursor of murein.</text>
</comment>
<evidence type="ECO:0000256" key="3">
    <source>
        <dbReference type="ARBA" id="ARBA00022618"/>
    </source>
</evidence>
<comment type="caution">
    <text evidence="10">Lacks conserved residue(s) required for the propagation of feature annotation.</text>
</comment>
<dbReference type="InterPro" id="IPR051046">
    <property type="entry name" value="MurCDEF_CellWall_CoF430Synth"/>
</dbReference>
<dbReference type="SUPFAM" id="SSF53244">
    <property type="entry name" value="MurD-like peptide ligases, peptide-binding domain"/>
    <property type="match status" value="1"/>
</dbReference>
<sequence length="447" mass="48818">MKLNLTVSKIAQITHAELVSSHPQAVVTSFVTDSRVIRPGDAFLALKGKNHDARQFIPQVLQKGASVVLAEKGFALPAGSDVSFILVDDSLKALQALAKYHRLNSTLKVAAITGSNGKSTTKQMLRAICETAGETIANMGNFNNQFGVPFSLLEIQPKHQYGVFELGASHPGDIREIASLAVPDVAVITNVSAAHLEFFHDLETVYKTKTEIAECLNSGGTLVYNADDPLLARLKTQYKGKSLSFGFHPGADLQILETEKFSFTYKGEAYVLDIMLQRHDKLNAAAAAAAAIALGLYMDNVKKGLLSYTPMPMRMERLQKDGVEFILDCYNANPASMQNALEILGRETATPRIAVLGDMKELGETSKEYHRLIARQLQDNGVEYAFLAGPEMKYAYDKLKDVPGIHAFYSLTPSGWTKELSAALKKGGTCLVKASRAMNFENILKEI</sequence>
<keyword evidence="3 10" id="KW-0132">Cell division</keyword>
<feature type="domain" description="Mur ligase N-terminal catalytic" evidence="12">
    <location>
        <begin position="32"/>
        <end position="101"/>
    </location>
</feature>
<dbReference type="InterPro" id="IPR004101">
    <property type="entry name" value="Mur_ligase_C"/>
</dbReference>
<dbReference type="HAMAP" id="MF_02019">
    <property type="entry name" value="MurF"/>
    <property type="match status" value="1"/>
</dbReference>
<keyword evidence="6 10" id="KW-0133">Cell shape</keyword>
<evidence type="ECO:0000256" key="4">
    <source>
        <dbReference type="ARBA" id="ARBA00022741"/>
    </source>
</evidence>
<comment type="subcellular location">
    <subcellularLocation>
        <location evidence="10 11">Cytoplasm</location>
    </subcellularLocation>
</comment>
<dbReference type="InterPro" id="IPR036565">
    <property type="entry name" value="Mur-like_cat_sf"/>
</dbReference>
<dbReference type="GO" id="GO:0047480">
    <property type="term" value="F:UDP-N-acetylmuramoyl-tripeptide-D-alanyl-D-alanine ligase activity"/>
    <property type="evidence" value="ECO:0007669"/>
    <property type="project" value="UniProtKB-UniRule"/>
</dbReference>
<dbReference type="GO" id="GO:0008766">
    <property type="term" value="F:UDP-N-acetylmuramoylalanyl-D-glutamyl-2,6-diaminopimelate-D-alanyl-D-alanine ligase activity"/>
    <property type="evidence" value="ECO:0007669"/>
    <property type="project" value="RHEA"/>
</dbReference>
<dbReference type="PANTHER" id="PTHR43024:SF1">
    <property type="entry name" value="UDP-N-ACETYLMURAMOYL-TRIPEPTIDE--D-ALANYL-D-ALANINE LIGASE"/>
    <property type="match status" value="1"/>
</dbReference>
<comment type="caution">
    <text evidence="15">The sequence shown here is derived from an EMBL/GenBank/DDBJ whole genome shotgun (WGS) entry which is preliminary data.</text>
</comment>
<evidence type="ECO:0000256" key="7">
    <source>
        <dbReference type="ARBA" id="ARBA00022984"/>
    </source>
</evidence>
<dbReference type="EC" id="6.3.2.10" evidence="10 11"/>
<comment type="catalytic activity">
    <reaction evidence="10 11">
        <text>D-alanyl-D-alanine + UDP-N-acetyl-alpha-D-muramoyl-L-alanyl-gamma-D-glutamyl-meso-2,6-diaminopimelate + ATP = UDP-N-acetyl-alpha-D-muramoyl-L-alanyl-gamma-D-glutamyl-meso-2,6-diaminopimeloyl-D-alanyl-D-alanine + ADP + phosphate + H(+)</text>
        <dbReference type="Rhea" id="RHEA:28374"/>
        <dbReference type="ChEBI" id="CHEBI:15378"/>
        <dbReference type="ChEBI" id="CHEBI:30616"/>
        <dbReference type="ChEBI" id="CHEBI:43474"/>
        <dbReference type="ChEBI" id="CHEBI:57822"/>
        <dbReference type="ChEBI" id="CHEBI:61386"/>
        <dbReference type="ChEBI" id="CHEBI:83905"/>
        <dbReference type="ChEBI" id="CHEBI:456216"/>
        <dbReference type="EC" id="6.3.2.10"/>
    </reaction>
</comment>
<dbReference type="OrthoDB" id="9801978at2"/>
<dbReference type="PANTHER" id="PTHR43024">
    <property type="entry name" value="UDP-N-ACETYLMURAMOYL-TRIPEPTIDE--D-ALANYL-D-ALANINE LIGASE"/>
    <property type="match status" value="1"/>
</dbReference>
<comment type="pathway">
    <text evidence="10 11">Cell wall biogenesis; peptidoglycan biosynthesis.</text>
</comment>
<keyword evidence="5 10" id="KW-0067">ATP-binding</keyword>
<dbReference type="GO" id="GO:0051301">
    <property type="term" value="P:cell division"/>
    <property type="evidence" value="ECO:0007669"/>
    <property type="project" value="UniProtKB-KW"/>
</dbReference>
<keyword evidence="1 10" id="KW-0963">Cytoplasm</keyword>
<dbReference type="GO" id="GO:0005524">
    <property type="term" value="F:ATP binding"/>
    <property type="evidence" value="ECO:0007669"/>
    <property type="project" value="UniProtKB-UniRule"/>
</dbReference>
<dbReference type="Proteomes" id="UP000196368">
    <property type="component" value="Unassembled WGS sequence"/>
</dbReference>
<evidence type="ECO:0000256" key="10">
    <source>
        <dbReference type="HAMAP-Rule" id="MF_02019"/>
    </source>
</evidence>
<dbReference type="InterPro" id="IPR000713">
    <property type="entry name" value="Mur_ligase_N"/>
</dbReference>
<dbReference type="InterPro" id="IPR013221">
    <property type="entry name" value="Mur_ligase_cen"/>
</dbReference>
<feature type="domain" description="Mur ligase central" evidence="14">
    <location>
        <begin position="112"/>
        <end position="291"/>
    </location>
</feature>
<evidence type="ECO:0000259" key="14">
    <source>
        <dbReference type="Pfam" id="PF08245"/>
    </source>
</evidence>
<keyword evidence="7 10" id="KW-0573">Peptidoglycan synthesis</keyword>
<proteinExistence type="inferred from homology"/>
<evidence type="ECO:0000256" key="11">
    <source>
        <dbReference type="RuleBase" id="RU004136"/>
    </source>
</evidence>
<dbReference type="Gene3D" id="3.40.1390.10">
    <property type="entry name" value="MurE/MurF, N-terminal domain"/>
    <property type="match status" value="1"/>
</dbReference>
<evidence type="ECO:0000259" key="12">
    <source>
        <dbReference type="Pfam" id="PF01225"/>
    </source>
</evidence>
<name>A0A1Y4DN70_9BACT</name>
<keyword evidence="8 10" id="KW-0131">Cell cycle</keyword>
<dbReference type="EMBL" id="NFJD01000002">
    <property type="protein sequence ID" value="OUO56851.1"/>
    <property type="molecule type" value="Genomic_DNA"/>
</dbReference>
<dbReference type="UniPathway" id="UPA00219"/>
<dbReference type="RefSeq" id="WP_087287831.1">
    <property type="nucleotide sequence ID" value="NZ_NFJD01000002.1"/>
</dbReference>
<organism evidence="15 16">
    <name type="scientific">Candidatus Avelusimicrobium gallicola</name>
    <dbReference type="NCBI Taxonomy" id="2562704"/>
    <lineage>
        <taxon>Bacteria</taxon>
        <taxon>Pseudomonadati</taxon>
        <taxon>Elusimicrobiota</taxon>
        <taxon>Elusimicrobia</taxon>
        <taxon>Elusimicrobiales</taxon>
        <taxon>Elusimicrobiaceae</taxon>
        <taxon>Candidatus Avelusimicrobium</taxon>
    </lineage>
</organism>
<dbReference type="Pfam" id="PF08245">
    <property type="entry name" value="Mur_ligase_M"/>
    <property type="match status" value="1"/>
</dbReference>
<evidence type="ECO:0000256" key="6">
    <source>
        <dbReference type="ARBA" id="ARBA00022960"/>
    </source>
</evidence>
<feature type="domain" description="Mur ligase C-terminal" evidence="13">
    <location>
        <begin position="313"/>
        <end position="436"/>
    </location>
</feature>
<dbReference type="SUPFAM" id="SSF63418">
    <property type="entry name" value="MurE/MurF N-terminal domain"/>
    <property type="match status" value="1"/>
</dbReference>
<dbReference type="NCBIfam" id="TIGR01143">
    <property type="entry name" value="murF"/>
    <property type="match status" value="1"/>
</dbReference>
<dbReference type="Pfam" id="PF02875">
    <property type="entry name" value="Mur_ligase_C"/>
    <property type="match status" value="1"/>
</dbReference>
<keyword evidence="2 10" id="KW-0436">Ligase</keyword>
<dbReference type="SUPFAM" id="SSF53623">
    <property type="entry name" value="MurD-like peptide ligases, catalytic domain"/>
    <property type="match status" value="1"/>
</dbReference>
<dbReference type="InterPro" id="IPR005863">
    <property type="entry name" value="UDP-N-AcMur_synth"/>
</dbReference>
<evidence type="ECO:0000313" key="16">
    <source>
        <dbReference type="Proteomes" id="UP000196368"/>
    </source>
</evidence>
<dbReference type="InterPro" id="IPR036615">
    <property type="entry name" value="Mur_ligase_C_dom_sf"/>
</dbReference>